<protein>
    <submittedName>
        <fullName evidence="2">Uncharacterized protein</fullName>
    </submittedName>
</protein>
<dbReference type="AlphaFoldDB" id="A0A8H5G4L5"/>
<dbReference type="OrthoDB" id="3065653at2759"/>
<dbReference type="Proteomes" id="UP000559027">
    <property type="component" value="Unassembled WGS sequence"/>
</dbReference>
<feature type="transmembrane region" description="Helical" evidence="1">
    <location>
        <begin position="20"/>
        <end position="48"/>
    </location>
</feature>
<accession>A0A8H5G4L5</accession>
<evidence type="ECO:0000256" key="1">
    <source>
        <dbReference type="SAM" id="Phobius"/>
    </source>
</evidence>
<evidence type="ECO:0000313" key="2">
    <source>
        <dbReference type="EMBL" id="KAF5358172.1"/>
    </source>
</evidence>
<keyword evidence="1" id="KW-1133">Transmembrane helix</keyword>
<evidence type="ECO:0000313" key="3">
    <source>
        <dbReference type="Proteomes" id="UP000559027"/>
    </source>
</evidence>
<dbReference type="EMBL" id="JAACJO010000005">
    <property type="protein sequence ID" value="KAF5358172.1"/>
    <property type="molecule type" value="Genomic_DNA"/>
</dbReference>
<keyword evidence="1" id="KW-0472">Membrane</keyword>
<comment type="caution">
    <text evidence="2">The sequence shown here is derived from an EMBL/GenBank/DDBJ whole genome shotgun (WGS) entry which is preliminary data.</text>
</comment>
<reference evidence="2 3" key="1">
    <citation type="journal article" date="2020" name="ISME J.">
        <title>Uncovering the hidden diversity of litter-decomposition mechanisms in mushroom-forming fungi.</title>
        <authorList>
            <person name="Floudas D."/>
            <person name="Bentzer J."/>
            <person name="Ahren D."/>
            <person name="Johansson T."/>
            <person name="Persson P."/>
            <person name="Tunlid A."/>
        </authorList>
    </citation>
    <scope>NUCLEOTIDE SEQUENCE [LARGE SCALE GENOMIC DNA]</scope>
    <source>
        <strain evidence="2 3">CBS 146.42</strain>
    </source>
</reference>
<feature type="transmembrane region" description="Helical" evidence="1">
    <location>
        <begin position="105"/>
        <end position="126"/>
    </location>
</feature>
<keyword evidence="3" id="KW-1185">Reference proteome</keyword>
<proteinExistence type="predicted"/>
<sequence length="320" mass="35560">MERSERKPIASFKMWLLMDIRLFIGALISVMLIANVITLLTLLVLLLVEFRVWLDVAREQRVHSHFGGHGFIARTNVRETATSVPALKAEMLPREAGDQQGICDIIALHILITSWIIPVLLLIYLTGLAIRVYRRRPVVGLSTDRSKLGSEGTLASPTYMHSARPSLLPIMNVSQTPISLKFPPEVHSKPRQSISTRRSAISVSSRYSSLPTTPTSGNPARLSKRSPLADFWILYQVKIIVWSVRHLRLLEYDSMSSFFGVVQPLAAPSMQPSAVSVIKSKTSHVIPKLGYEQISLLVVMSACPAEPGSQETVDDPSFRV</sequence>
<organism evidence="2 3">
    <name type="scientific">Leucocoprinus leucothites</name>
    <dbReference type="NCBI Taxonomy" id="201217"/>
    <lineage>
        <taxon>Eukaryota</taxon>
        <taxon>Fungi</taxon>
        <taxon>Dikarya</taxon>
        <taxon>Basidiomycota</taxon>
        <taxon>Agaricomycotina</taxon>
        <taxon>Agaricomycetes</taxon>
        <taxon>Agaricomycetidae</taxon>
        <taxon>Agaricales</taxon>
        <taxon>Agaricineae</taxon>
        <taxon>Agaricaceae</taxon>
        <taxon>Leucocoprinus</taxon>
    </lineage>
</organism>
<keyword evidence="1" id="KW-0812">Transmembrane</keyword>
<gene>
    <name evidence="2" type="ORF">D9756_001854</name>
</gene>
<name>A0A8H5G4L5_9AGAR</name>